<feature type="region of interest" description="Disordered" evidence="1">
    <location>
        <begin position="114"/>
        <end position="144"/>
    </location>
</feature>
<name>A0AAW1WES5_RUBAR</name>
<feature type="compositionally biased region" description="Low complexity" evidence="1">
    <location>
        <begin position="167"/>
        <end position="180"/>
    </location>
</feature>
<dbReference type="Proteomes" id="UP001457282">
    <property type="component" value="Unassembled WGS sequence"/>
</dbReference>
<keyword evidence="3" id="KW-1185">Reference proteome</keyword>
<protein>
    <submittedName>
        <fullName evidence="2">Uncharacterized protein</fullName>
    </submittedName>
</protein>
<evidence type="ECO:0000256" key="1">
    <source>
        <dbReference type="SAM" id="MobiDB-lite"/>
    </source>
</evidence>
<evidence type="ECO:0000313" key="2">
    <source>
        <dbReference type="EMBL" id="KAK9922401.1"/>
    </source>
</evidence>
<accession>A0AAW1WES5</accession>
<organism evidence="2 3">
    <name type="scientific">Rubus argutus</name>
    <name type="common">Southern blackberry</name>
    <dbReference type="NCBI Taxonomy" id="59490"/>
    <lineage>
        <taxon>Eukaryota</taxon>
        <taxon>Viridiplantae</taxon>
        <taxon>Streptophyta</taxon>
        <taxon>Embryophyta</taxon>
        <taxon>Tracheophyta</taxon>
        <taxon>Spermatophyta</taxon>
        <taxon>Magnoliopsida</taxon>
        <taxon>eudicotyledons</taxon>
        <taxon>Gunneridae</taxon>
        <taxon>Pentapetalae</taxon>
        <taxon>rosids</taxon>
        <taxon>fabids</taxon>
        <taxon>Rosales</taxon>
        <taxon>Rosaceae</taxon>
        <taxon>Rosoideae</taxon>
        <taxon>Rosoideae incertae sedis</taxon>
        <taxon>Rubus</taxon>
    </lineage>
</organism>
<sequence>MVMDMTELVEAVDGAEVKNCGFDCNWHIGVWCVYEEDKGHGDLQLEKRQGGGGGSGHQRSCYHLAVSHNEPGRTTLSRRRQIQASAASPCCHDITSLQTPSYPDSLHMPLLTAMKPPLPRRPPLPSADLDLSPEPAAPVQNHASVTVDPSCPSPICSANPRRCCSSAIPSTSLSSPPSSSRRCNLNLSA</sequence>
<reference evidence="2 3" key="1">
    <citation type="journal article" date="2023" name="G3 (Bethesda)">
        <title>A chromosome-length genome assembly and annotation of blackberry (Rubus argutus, cv. 'Hillquist').</title>
        <authorList>
            <person name="Bruna T."/>
            <person name="Aryal R."/>
            <person name="Dudchenko O."/>
            <person name="Sargent D.J."/>
            <person name="Mead D."/>
            <person name="Buti M."/>
            <person name="Cavallini A."/>
            <person name="Hytonen T."/>
            <person name="Andres J."/>
            <person name="Pham M."/>
            <person name="Weisz D."/>
            <person name="Mascagni F."/>
            <person name="Usai G."/>
            <person name="Natali L."/>
            <person name="Bassil N."/>
            <person name="Fernandez G.E."/>
            <person name="Lomsadze A."/>
            <person name="Armour M."/>
            <person name="Olukolu B."/>
            <person name="Poorten T."/>
            <person name="Britton C."/>
            <person name="Davik J."/>
            <person name="Ashrafi H."/>
            <person name="Aiden E.L."/>
            <person name="Borodovsky M."/>
            <person name="Worthington M."/>
        </authorList>
    </citation>
    <scope>NUCLEOTIDE SEQUENCE [LARGE SCALE GENOMIC DNA]</scope>
    <source>
        <strain evidence="2">PI 553951</strain>
    </source>
</reference>
<dbReference type="AlphaFoldDB" id="A0AAW1WES5"/>
<comment type="caution">
    <text evidence="2">The sequence shown here is derived from an EMBL/GenBank/DDBJ whole genome shotgun (WGS) entry which is preliminary data.</text>
</comment>
<evidence type="ECO:0000313" key="3">
    <source>
        <dbReference type="Proteomes" id="UP001457282"/>
    </source>
</evidence>
<feature type="compositionally biased region" description="Pro residues" evidence="1">
    <location>
        <begin position="116"/>
        <end position="125"/>
    </location>
</feature>
<gene>
    <name evidence="2" type="ORF">M0R45_030866</name>
</gene>
<dbReference type="EMBL" id="JBEDUW010000006">
    <property type="protein sequence ID" value="KAK9922401.1"/>
    <property type="molecule type" value="Genomic_DNA"/>
</dbReference>
<feature type="region of interest" description="Disordered" evidence="1">
    <location>
        <begin position="167"/>
        <end position="189"/>
    </location>
</feature>
<proteinExistence type="predicted"/>